<dbReference type="Proteomes" id="UP001300604">
    <property type="component" value="Chromosome"/>
</dbReference>
<evidence type="ECO:0000313" key="2">
    <source>
        <dbReference type="Proteomes" id="UP001300604"/>
    </source>
</evidence>
<dbReference type="EMBL" id="CP135996">
    <property type="protein sequence ID" value="WOC32545.1"/>
    <property type="molecule type" value="Genomic_DNA"/>
</dbReference>
<protein>
    <submittedName>
        <fullName evidence="1">Uncharacterized protein</fullName>
    </submittedName>
</protein>
<sequence length="42" mass="4989">MKKFLMTLLLLLTFFIGLWKLLIGCKHVRLISDLSEFPPKQR</sequence>
<keyword evidence="2" id="KW-1185">Reference proteome</keyword>
<reference evidence="1" key="2">
    <citation type="submission" date="2024-06" db="EMBL/GenBank/DDBJ databases">
        <title>Caproicibacterium argilliputei sp. nov, a novel caproic acid producing anaerobic bacterium isolated from pit mud.</title>
        <authorList>
            <person name="Xia S."/>
        </authorList>
    </citation>
    <scope>NUCLEOTIDE SEQUENCE</scope>
    <source>
        <strain evidence="1">ZCY20-5</strain>
    </source>
</reference>
<proteinExistence type="predicted"/>
<accession>A0AA97DBG2</accession>
<dbReference type="RefSeq" id="WP_275844593.1">
    <property type="nucleotide sequence ID" value="NZ_CP135996.1"/>
</dbReference>
<reference evidence="1" key="1">
    <citation type="submission" date="2023-09" db="EMBL/GenBank/DDBJ databases">
        <authorList>
            <person name="Zeng C."/>
        </authorList>
    </citation>
    <scope>NUCLEOTIDE SEQUENCE</scope>
    <source>
        <strain evidence="1">ZCY20-5</strain>
    </source>
</reference>
<organism evidence="1 2">
    <name type="scientific">Caproicibacterium argilliputei</name>
    <dbReference type="NCBI Taxonomy" id="3030016"/>
    <lineage>
        <taxon>Bacteria</taxon>
        <taxon>Bacillati</taxon>
        <taxon>Bacillota</taxon>
        <taxon>Clostridia</taxon>
        <taxon>Eubacteriales</taxon>
        <taxon>Oscillospiraceae</taxon>
        <taxon>Caproicibacterium</taxon>
    </lineage>
</organism>
<dbReference type="KEGG" id="carl:PXC00_01360"/>
<gene>
    <name evidence="1" type="ORF">PXC00_01360</name>
</gene>
<evidence type="ECO:0000313" key="1">
    <source>
        <dbReference type="EMBL" id="WOC32545.1"/>
    </source>
</evidence>
<name>A0AA97DBG2_9FIRM</name>
<dbReference type="AlphaFoldDB" id="A0AA97DBG2"/>